<dbReference type="InterPro" id="IPR028098">
    <property type="entry name" value="Glyco_trans_4-like_N"/>
</dbReference>
<dbReference type="InterPro" id="IPR001296">
    <property type="entry name" value="Glyco_trans_1"/>
</dbReference>
<dbReference type="PANTHER" id="PTHR45947">
    <property type="entry name" value="SULFOQUINOVOSYL TRANSFERASE SQD2"/>
    <property type="match status" value="1"/>
</dbReference>
<dbReference type="EMBL" id="CP000091">
    <property type="protein sequence ID" value="AAZ63742.1"/>
    <property type="molecule type" value="Genomic_DNA"/>
</dbReference>
<dbReference type="GO" id="GO:0016758">
    <property type="term" value="F:hexosyltransferase activity"/>
    <property type="evidence" value="ECO:0007669"/>
    <property type="project" value="TreeGrafter"/>
</dbReference>
<dbReference type="CDD" id="cd03800">
    <property type="entry name" value="GT4_sucrose_synthase"/>
    <property type="match status" value="1"/>
</dbReference>
<evidence type="ECO:0000313" key="3">
    <source>
        <dbReference type="EMBL" id="AAZ63742.1"/>
    </source>
</evidence>
<name>Q46SZ2_CUPPJ</name>
<gene>
    <name evidence="3" type="ordered locus">Reut_B4390</name>
</gene>
<sequence length="419" mass="45944">MQRIAMISEHASPLASVGSVDSGGQNVYVAHLARQLGKSGYLVDVFTRRDKALLPDVVAFAPNVRVVHVPAGPAVFVPKEQLLSFMPAFGDSMVDFMRRDAIGYDVLHANFFMSGVAAMRAREVLDIPLVMTFHALGKVRRLHQGSADGFPDNRFEIEDELVRHADRVVAECPQDLDDLATLYGGDPERIDIVPCGFDEEEFAPLDRAEARRALDWDADVFTVLQLGRLVPRKGIDNVIRAIGHLRRDFRIPARLYVVGGNAEQPSVEATPEIGRLQGVADEAGVSDCVTFVGRRRRSQLCHFYSASDVFVTTPWYEPFGITPVEAMACGVPVVGADVGGIRSTVVDGETGYLVPPHAPEALADRLARLAGDRALARRMGAAGLQRAHANYTWMSVARTMEQVYARVMRAERPARRVAA</sequence>
<dbReference type="InterPro" id="IPR050194">
    <property type="entry name" value="Glycosyltransferase_grp1"/>
</dbReference>
<protein>
    <submittedName>
        <fullName evidence="3">Glycosyl transferase, group 1</fullName>
    </submittedName>
</protein>
<keyword evidence="3" id="KW-0808">Transferase</keyword>
<proteinExistence type="predicted"/>
<evidence type="ECO:0000259" key="2">
    <source>
        <dbReference type="Pfam" id="PF13439"/>
    </source>
</evidence>
<dbReference type="AlphaFoldDB" id="Q46SZ2"/>
<evidence type="ECO:0000259" key="1">
    <source>
        <dbReference type="Pfam" id="PF00534"/>
    </source>
</evidence>
<dbReference type="CAZy" id="GT4">
    <property type="family name" value="Glycosyltransferase Family 4"/>
</dbReference>
<dbReference type="Gene3D" id="3.40.50.2000">
    <property type="entry name" value="Glycogen Phosphorylase B"/>
    <property type="match status" value="2"/>
</dbReference>
<feature type="domain" description="Glycosyl transferase family 1" evidence="1">
    <location>
        <begin position="206"/>
        <end position="384"/>
    </location>
</feature>
<dbReference type="eggNOG" id="COG0438">
    <property type="taxonomic scope" value="Bacteria"/>
</dbReference>
<dbReference type="SUPFAM" id="SSF53756">
    <property type="entry name" value="UDP-Glycosyltransferase/glycogen phosphorylase"/>
    <property type="match status" value="1"/>
</dbReference>
<accession>Q46SZ2</accession>
<dbReference type="DNASU" id="3614718"/>
<dbReference type="HOGENOM" id="CLU_009583_2_3_4"/>
<organism evidence="3">
    <name type="scientific">Cupriavidus pinatubonensis (strain JMP 134 / LMG 1197)</name>
    <name type="common">Cupriavidus necator (strain JMP 134)</name>
    <dbReference type="NCBI Taxonomy" id="264198"/>
    <lineage>
        <taxon>Bacteria</taxon>
        <taxon>Pseudomonadati</taxon>
        <taxon>Pseudomonadota</taxon>
        <taxon>Betaproteobacteria</taxon>
        <taxon>Burkholderiales</taxon>
        <taxon>Burkholderiaceae</taxon>
        <taxon>Cupriavidus</taxon>
    </lineage>
</organism>
<dbReference type="PANTHER" id="PTHR45947:SF3">
    <property type="entry name" value="SULFOQUINOVOSYL TRANSFERASE SQD2"/>
    <property type="match status" value="1"/>
</dbReference>
<dbReference type="Pfam" id="PF13439">
    <property type="entry name" value="Glyco_transf_4"/>
    <property type="match status" value="1"/>
</dbReference>
<reference evidence="3" key="1">
    <citation type="submission" date="2005-08" db="EMBL/GenBank/DDBJ databases">
        <title>Complete sequence of chromosome 2 of Ralstonia eutropha JMP134.</title>
        <authorList>
            <person name="Copeland A."/>
            <person name="Lucas S."/>
            <person name="Lapidus A."/>
            <person name="Barry K."/>
            <person name="Detter J.C."/>
            <person name="Glavina T."/>
            <person name="Hammon N."/>
            <person name="Israni S."/>
            <person name="Pitluck S."/>
            <person name="Goltsman E."/>
            <person name="Martinez M."/>
            <person name="Schmutz J."/>
            <person name="Larimer F."/>
            <person name="Land M."/>
            <person name="Lykidis A."/>
            <person name="Richardson P."/>
        </authorList>
    </citation>
    <scope>NUCLEOTIDE SEQUENCE [LARGE SCALE GENOMIC DNA]</scope>
    <source>
        <strain evidence="3">JMP134</strain>
    </source>
</reference>
<dbReference type="KEGG" id="reu:Reut_B4390"/>
<dbReference type="Pfam" id="PF00534">
    <property type="entry name" value="Glycos_transf_1"/>
    <property type="match status" value="1"/>
</dbReference>
<dbReference type="OrthoDB" id="433681at2"/>
<dbReference type="STRING" id="264198.Reut_B4390"/>
<feature type="domain" description="Glycosyltransferase subfamily 4-like N-terminal" evidence="2">
    <location>
        <begin position="23"/>
        <end position="200"/>
    </location>
</feature>